<reference evidence="1" key="1">
    <citation type="journal article" date="2021" name="New Phytol.">
        <title>Evolutionary innovations through gain and loss of genes in the ectomycorrhizal Boletales.</title>
        <authorList>
            <person name="Wu G."/>
            <person name="Miyauchi S."/>
            <person name="Morin E."/>
            <person name="Kuo A."/>
            <person name="Drula E."/>
            <person name="Varga T."/>
            <person name="Kohler A."/>
            <person name="Feng B."/>
            <person name="Cao Y."/>
            <person name="Lipzen A."/>
            <person name="Daum C."/>
            <person name="Hundley H."/>
            <person name="Pangilinan J."/>
            <person name="Johnson J."/>
            <person name="Barry K."/>
            <person name="LaButti K."/>
            <person name="Ng V."/>
            <person name="Ahrendt S."/>
            <person name="Min B."/>
            <person name="Choi I.G."/>
            <person name="Park H."/>
            <person name="Plett J.M."/>
            <person name="Magnuson J."/>
            <person name="Spatafora J.W."/>
            <person name="Nagy L.G."/>
            <person name="Henrissat B."/>
            <person name="Grigoriev I.V."/>
            <person name="Yang Z.L."/>
            <person name="Xu J."/>
            <person name="Martin F.M."/>
        </authorList>
    </citation>
    <scope>NUCLEOTIDE SEQUENCE</scope>
    <source>
        <strain evidence="1">ATCC 28755</strain>
    </source>
</reference>
<evidence type="ECO:0000313" key="1">
    <source>
        <dbReference type="EMBL" id="KAH7907351.1"/>
    </source>
</evidence>
<feature type="non-terminal residue" evidence="1">
    <location>
        <position position="67"/>
    </location>
</feature>
<comment type="caution">
    <text evidence="1">The sequence shown here is derived from an EMBL/GenBank/DDBJ whole genome shotgun (WGS) entry which is preliminary data.</text>
</comment>
<proteinExistence type="predicted"/>
<feature type="non-terminal residue" evidence="1">
    <location>
        <position position="1"/>
    </location>
</feature>
<gene>
    <name evidence="1" type="ORF">BJ138DRAFT_992171</name>
</gene>
<keyword evidence="1" id="KW-0808">Transferase</keyword>
<sequence>LLLVDSTRAGKRMPDALSKTVPIWCAVVSRAVLVRLRGGDLYTPPGVVSAQEHDQIARRIDGWAAAL</sequence>
<dbReference type="Proteomes" id="UP000790377">
    <property type="component" value="Unassembled WGS sequence"/>
</dbReference>
<evidence type="ECO:0000313" key="2">
    <source>
        <dbReference type="Proteomes" id="UP000790377"/>
    </source>
</evidence>
<protein>
    <submittedName>
        <fullName evidence="1">tRNA A64-2'-O-ribosylphosphate transferase</fullName>
    </submittedName>
</protein>
<organism evidence="1 2">
    <name type="scientific">Hygrophoropsis aurantiaca</name>
    <dbReference type="NCBI Taxonomy" id="72124"/>
    <lineage>
        <taxon>Eukaryota</taxon>
        <taxon>Fungi</taxon>
        <taxon>Dikarya</taxon>
        <taxon>Basidiomycota</taxon>
        <taxon>Agaricomycotina</taxon>
        <taxon>Agaricomycetes</taxon>
        <taxon>Agaricomycetidae</taxon>
        <taxon>Boletales</taxon>
        <taxon>Coniophorineae</taxon>
        <taxon>Hygrophoropsidaceae</taxon>
        <taxon>Hygrophoropsis</taxon>
    </lineage>
</organism>
<name>A0ACB8A296_9AGAM</name>
<accession>A0ACB8A296</accession>
<dbReference type="EMBL" id="MU267913">
    <property type="protein sequence ID" value="KAH7907351.1"/>
    <property type="molecule type" value="Genomic_DNA"/>
</dbReference>
<keyword evidence="2" id="KW-1185">Reference proteome</keyword>